<dbReference type="AlphaFoldDB" id="A0A1E8PTK6"/>
<dbReference type="Proteomes" id="UP000092634">
    <property type="component" value="Unassembled WGS sequence"/>
</dbReference>
<accession>A0A1E8PTK6</accession>
<reference evidence="1 2" key="1">
    <citation type="submission" date="2016-10" db="EMBL/GenBank/DDBJ databases">
        <title>Updated version of Genome Assembly of Janthinobacterium lividum ERGS5:01.</title>
        <authorList>
            <person name="Kumar R."/>
            <person name="Acharya V."/>
            <person name="Singh D."/>
        </authorList>
    </citation>
    <scope>NUCLEOTIDE SEQUENCE [LARGE SCALE GENOMIC DNA]</scope>
    <source>
        <strain evidence="1 2">ERGS5:01</strain>
    </source>
</reference>
<proteinExistence type="predicted"/>
<gene>
    <name evidence="1" type="ORF">BA896_012205</name>
</gene>
<evidence type="ECO:0000313" key="2">
    <source>
        <dbReference type="Proteomes" id="UP000092634"/>
    </source>
</evidence>
<dbReference type="EMBL" id="MAQB02000001">
    <property type="protein sequence ID" value="OFJ49526.1"/>
    <property type="molecule type" value="Genomic_DNA"/>
</dbReference>
<organism evidence="1 2">
    <name type="scientific">Janthinobacterium lividum</name>
    <dbReference type="NCBI Taxonomy" id="29581"/>
    <lineage>
        <taxon>Bacteria</taxon>
        <taxon>Pseudomonadati</taxon>
        <taxon>Pseudomonadota</taxon>
        <taxon>Betaproteobacteria</taxon>
        <taxon>Burkholderiales</taxon>
        <taxon>Oxalobacteraceae</taxon>
        <taxon>Janthinobacterium</taxon>
    </lineage>
</organism>
<protein>
    <submittedName>
        <fullName evidence="1">Uncharacterized protein</fullName>
    </submittedName>
</protein>
<evidence type="ECO:0000313" key="1">
    <source>
        <dbReference type="EMBL" id="OFJ49526.1"/>
    </source>
</evidence>
<name>A0A1E8PTK6_9BURK</name>
<sequence length="298" mass="33197">MYGVGEPSQGRADRADSAPALPVRSSAIAENAGLVPKIAHVSAAECFHLNNMGYNLEGAQSDSWESVCDEDFGEVDLVLARKGETKTLLVRRPSSAQCCVIDWMNWTLSEDTWSKTAGRTLISDEEYVKEASRQLEKILGFGVTTHRGQRLNFYADSWVLGDGMGFVCFGKQNRTMLIMLSGQGCMNAIPGWEKRLYDFLTQVAVRPSISRIDLAHDDFDGSYLSVDWAYQQWKDGGFNFKKAVVHLKFRSMETGTAIVEKVLRSQLVSAPRTSIYVFMKKVKKKVTSPRCGVVLKLS</sequence>
<comment type="caution">
    <text evidence="1">The sequence shown here is derived from an EMBL/GenBank/DDBJ whole genome shotgun (WGS) entry which is preliminary data.</text>
</comment>